<protein>
    <recommendedName>
        <fullName evidence="5 9">Riboflavin synthase</fullName>
        <ecNumber evidence="4 9">2.5.1.9</ecNumber>
    </recommendedName>
</protein>
<dbReference type="PANTHER" id="PTHR21098:SF12">
    <property type="entry name" value="RIBOFLAVIN SYNTHASE"/>
    <property type="match status" value="1"/>
</dbReference>
<dbReference type="AlphaFoldDB" id="A0A2P1PYM2"/>
<keyword evidence="8" id="KW-0677">Repeat</keyword>
<dbReference type="CDD" id="cd00402">
    <property type="entry name" value="Riboflavin_synthase_like"/>
    <property type="match status" value="1"/>
</dbReference>
<dbReference type="Gene3D" id="2.40.30.20">
    <property type="match status" value="2"/>
</dbReference>
<evidence type="ECO:0000256" key="1">
    <source>
        <dbReference type="ARBA" id="ARBA00000968"/>
    </source>
</evidence>
<dbReference type="Proteomes" id="UP000241074">
    <property type="component" value="Chromosome"/>
</dbReference>
<evidence type="ECO:0000256" key="3">
    <source>
        <dbReference type="ARBA" id="ARBA00004887"/>
    </source>
</evidence>
<comment type="pathway">
    <text evidence="3">Cofactor biosynthesis; riboflavin biosynthesis; riboflavin from 2-hydroxy-3-oxobutyl phosphate and 5-amino-6-(D-ribitylamino)uracil: step 2/2.</text>
</comment>
<dbReference type="OrthoDB" id="9788537at2"/>
<evidence type="ECO:0000256" key="8">
    <source>
        <dbReference type="ARBA" id="ARBA00022737"/>
    </source>
</evidence>
<feature type="domain" description="Lumazine-binding" evidence="11">
    <location>
        <begin position="99"/>
        <end position="195"/>
    </location>
</feature>
<accession>A0A2P1PYM2</accession>
<dbReference type="EC" id="2.5.1.9" evidence="4 9"/>
<sequence length="198" mass="21122">MFTGLVQAMGTIITTETRGGDCRLLVDSRDLPGITTVQLGDSIAHAGVCLTVVGKDGTMLAYDVSIETLSRTTLQHWQAGQRVNLEGSLRMGDALGGHLVSGHVDGVGQLVDRQHDARAIRMRFQMPVALAPFIAEKGSIAVDGVSLTVNAVTRDTFDVAIIPHTAVVTTLGLCNVGDPVNLEIDLIARYVARMRAFQ</sequence>
<dbReference type="InterPro" id="IPR023366">
    <property type="entry name" value="ATP_synth_asu-like_sf"/>
</dbReference>
<evidence type="ECO:0000256" key="7">
    <source>
        <dbReference type="ARBA" id="ARBA00022679"/>
    </source>
</evidence>
<evidence type="ECO:0000256" key="10">
    <source>
        <dbReference type="PROSITE-ProRule" id="PRU00524"/>
    </source>
</evidence>
<evidence type="ECO:0000259" key="11">
    <source>
        <dbReference type="PROSITE" id="PS51177"/>
    </source>
</evidence>
<dbReference type="RefSeq" id="WP_106893849.1">
    <property type="nucleotide sequence ID" value="NZ_CP027860.1"/>
</dbReference>
<name>A0A2P1PYM2_9GAMM</name>
<dbReference type="PANTHER" id="PTHR21098">
    <property type="entry name" value="RIBOFLAVIN SYNTHASE ALPHA CHAIN"/>
    <property type="match status" value="1"/>
</dbReference>
<dbReference type="NCBIfam" id="NF009566">
    <property type="entry name" value="PRK13020.1"/>
    <property type="match status" value="1"/>
</dbReference>
<keyword evidence="6" id="KW-0686">Riboflavin biosynthesis</keyword>
<feature type="repeat" description="Lumazine-binding" evidence="10">
    <location>
        <begin position="1"/>
        <end position="98"/>
    </location>
</feature>
<gene>
    <name evidence="12" type="ORF">C7S18_23345</name>
</gene>
<feature type="repeat" description="Lumazine-binding" evidence="10">
    <location>
        <begin position="99"/>
        <end position="195"/>
    </location>
</feature>
<organism evidence="12 13">
    <name type="scientific">Ahniella affigens</name>
    <dbReference type="NCBI Taxonomy" id="2021234"/>
    <lineage>
        <taxon>Bacteria</taxon>
        <taxon>Pseudomonadati</taxon>
        <taxon>Pseudomonadota</taxon>
        <taxon>Gammaproteobacteria</taxon>
        <taxon>Lysobacterales</taxon>
        <taxon>Rhodanobacteraceae</taxon>
        <taxon>Ahniella</taxon>
    </lineage>
</organism>
<evidence type="ECO:0000256" key="5">
    <source>
        <dbReference type="ARBA" id="ARBA00013950"/>
    </source>
</evidence>
<dbReference type="FunFam" id="2.40.30.20:FF:000004">
    <property type="entry name" value="Riboflavin synthase, alpha subunit"/>
    <property type="match status" value="1"/>
</dbReference>
<dbReference type="Pfam" id="PF00677">
    <property type="entry name" value="Lum_binding"/>
    <property type="match status" value="2"/>
</dbReference>
<reference evidence="12 13" key="2">
    <citation type="submission" date="2018-03" db="EMBL/GenBank/DDBJ databases">
        <authorList>
            <person name="Keele B.F."/>
        </authorList>
    </citation>
    <scope>NUCLEOTIDE SEQUENCE [LARGE SCALE GENOMIC DNA]</scope>
    <source>
        <strain evidence="12 13">D13</strain>
    </source>
</reference>
<dbReference type="EMBL" id="CP027860">
    <property type="protein sequence ID" value="AVP99930.1"/>
    <property type="molecule type" value="Genomic_DNA"/>
</dbReference>
<dbReference type="NCBIfam" id="NF006767">
    <property type="entry name" value="PRK09289.1"/>
    <property type="match status" value="1"/>
</dbReference>
<evidence type="ECO:0000313" key="13">
    <source>
        <dbReference type="Proteomes" id="UP000241074"/>
    </source>
</evidence>
<evidence type="ECO:0000256" key="2">
    <source>
        <dbReference type="ARBA" id="ARBA00002803"/>
    </source>
</evidence>
<feature type="domain" description="Lumazine-binding" evidence="11">
    <location>
        <begin position="1"/>
        <end position="98"/>
    </location>
</feature>
<evidence type="ECO:0000256" key="4">
    <source>
        <dbReference type="ARBA" id="ARBA00012827"/>
    </source>
</evidence>
<dbReference type="NCBIfam" id="TIGR00187">
    <property type="entry name" value="ribE"/>
    <property type="match status" value="1"/>
</dbReference>
<dbReference type="PROSITE" id="PS51177">
    <property type="entry name" value="LUMAZINE_BIND"/>
    <property type="match status" value="2"/>
</dbReference>
<comment type="function">
    <text evidence="2">Catalyzes the dismutation of two molecules of 6,7-dimethyl-8-ribityllumazine, resulting in the formation of riboflavin and 5-amino-6-(D-ribitylamino)uracil.</text>
</comment>
<keyword evidence="7" id="KW-0808">Transferase</keyword>
<dbReference type="PIRSF" id="PIRSF000498">
    <property type="entry name" value="Riboflavin_syn_A"/>
    <property type="match status" value="1"/>
</dbReference>
<dbReference type="GO" id="GO:0004746">
    <property type="term" value="F:riboflavin synthase activity"/>
    <property type="evidence" value="ECO:0007669"/>
    <property type="project" value="UniProtKB-UniRule"/>
</dbReference>
<comment type="catalytic activity">
    <reaction evidence="1">
        <text>2 6,7-dimethyl-8-(1-D-ribityl)lumazine + H(+) = 5-amino-6-(D-ribitylamino)uracil + riboflavin</text>
        <dbReference type="Rhea" id="RHEA:20772"/>
        <dbReference type="ChEBI" id="CHEBI:15378"/>
        <dbReference type="ChEBI" id="CHEBI:15934"/>
        <dbReference type="ChEBI" id="CHEBI:57986"/>
        <dbReference type="ChEBI" id="CHEBI:58201"/>
        <dbReference type="EC" id="2.5.1.9"/>
    </reaction>
</comment>
<evidence type="ECO:0000256" key="9">
    <source>
        <dbReference type="NCBIfam" id="TIGR00187"/>
    </source>
</evidence>
<evidence type="ECO:0000313" key="12">
    <source>
        <dbReference type="EMBL" id="AVP99930.1"/>
    </source>
</evidence>
<dbReference type="InterPro" id="IPR017938">
    <property type="entry name" value="Riboflavin_synthase-like_b-brl"/>
</dbReference>
<proteinExistence type="predicted"/>
<dbReference type="InterPro" id="IPR001783">
    <property type="entry name" value="Lumazine-bd"/>
</dbReference>
<dbReference type="GO" id="GO:0009231">
    <property type="term" value="P:riboflavin biosynthetic process"/>
    <property type="evidence" value="ECO:0007669"/>
    <property type="project" value="UniProtKB-KW"/>
</dbReference>
<dbReference type="InterPro" id="IPR026017">
    <property type="entry name" value="Lumazine-bd_dom"/>
</dbReference>
<evidence type="ECO:0000256" key="6">
    <source>
        <dbReference type="ARBA" id="ARBA00022619"/>
    </source>
</evidence>
<dbReference type="SUPFAM" id="SSF63380">
    <property type="entry name" value="Riboflavin synthase domain-like"/>
    <property type="match status" value="2"/>
</dbReference>
<keyword evidence="13" id="KW-1185">Reference proteome</keyword>
<reference evidence="12 13" key="1">
    <citation type="submission" date="2018-03" db="EMBL/GenBank/DDBJ databases">
        <title>Ahniella affigens gen. nov., sp. nov., a gammaproteobacterium isolated from sandy soil near a stream.</title>
        <authorList>
            <person name="Ko Y."/>
            <person name="Kim J.-H."/>
        </authorList>
    </citation>
    <scope>NUCLEOTIDE SEQUENCE [LARGE SCALE GENOMIC DNA]</scope>
    <source>
        <strain evidence="12 13">D13</strain>
    </source>
</reference>
<dbReference type="KEGG" id="xba:C7S18_23345"/>